<reference evidence="2" key="1">
    <citation type="journal article" date="2015" name="BMC Genomics">
        <title>Transcriptome profiling of a Rhizobium leguminosarum bv. trifolii rosR mutant reveals the role of the transcriptional regulator RosR in motility, synthesis of cell-surface components, and other cellular processes.</title>
        <authorList>
            <person name="Rachwal K."/>
            <person name="Matczynska E."/>
            <person name="Janczarek M."/>
        </authorList>
    </citation>
    <scope>NUCLEOTIDE SEQUENCE</scope>
    <source>
        <strain evidence="2">Rt24.2</strain>
    </source>
</reference>
<feature type="region of interest" description="Disordered" evidence="1">
    <location>
        <begin position="65"/>
        <end position="86"/>
    </location>
</feature>
<name>A0A1C9I125_RHILT</name>
<dbReference type="AlphaFoldDB" id="A0A1C9I125"/>
<organism evidence="2">
    <name type="scientific">Rhizobium leguminosarum bv. trifolii</name>
    <dbReference type="NCBI Taxonomy" id="386"/>
    <lineage>
        <taxon>Bacteria</taxon>
        <taxon>Pseudomonadati</taxon>
        <taxon>Pseudomonadota</taxon>
        <taxon>Alphaproteobacteria</taxon>
        <taxon>Hyphomicrobiales</taxon>
        <taxon>Rhizobiaceae</taxon>
        <taxon>Rhizobium/Agrobacterium group</taxon>
        <taxon>Rhizobium</taxon>
    </lineage>
</organism>
<protein>
    <submittedName>
        <fullName evidence="2">Uncharacterized protein</fullName>
    </submittedName>
</protein>
<reference evidence="2" key="2">
    <citation type="journal article" date="2016" name="Front. Microbiol.">
        <title>The Regulatory Protein RosR Affects Rhizobium leguminosarum bv. trifolii Protein Profiles, Cell Surface Properties, and Symbiosis with Clover.</title>
        <authorList>
            <person name="Rachwal K."/>
            <person name="Boguszewska A."/>
            <person name="Kopcinska J."/>
            <person name="Karas M."/>
            <person name="Tchorzewski M."/>
            <person name="Janczarek M."/>
        </authorList>
    </citation>
    <scope>NUCLEOTIDE SEQUENCE</scope>
    <source>
        <strain evidence="2">Rt24.2</strain>
    </source>
</reference>
<dbReference type="EMBL" id="KX490304">
    <property type="protein sequence ID" value="AOO92668.1"/>
    <property type="molecule type" value="Genomic_DNA"/>
</dbReference>
<feature type="compositionally biased region" description="Basic and acidic residues" evidence="1">
    <location>
        <begin position="65"/>
        <end position="74"/>
    </location>
</feature>
<accession>A0A1C9I125</accession>
<proteinExistence type="predicted"/>
<evidence type="ECO:0000313" key="2">
    <source>
        <dbReference type="EMBL" id="AOO92668.1"/>
    </source>
</evidence>
<sequence>MPRQHIQRPQPVRPLDLRRLHHLTLALGRGADLQPHNACRRPLIPLRRRLQRPLVIEHVTDITKRDVGNGDKHPLGGSLHLGKTWR</sequence>
<evidence type="ECO:0000256" key="1">
    <source>
        <dbReference type="SAM" id="MobiDB-lite"/>
    </source>
</evidence>